<evidence type="ECO:0000313" key="1">
    <source>
        <dbReference type="EMBL" id="CAJ1405707.1"/>
    </source>
</evidence>
<accession>A0AA36JGC1</accession>
<dbReference type="Proteomes" id="UP001178507">
    <property type="component" value="Unassembled WGS sequence"/>
</dbReference>
<protein>
    <submittedName>
        <fullName evidence="1">Uncharacterized protein</fullName>
    </submittedName>
</protein>
<keyword evidence="2" id="KW-1185">Reference proteome</keyword>
<evidence type="ECO:0000313" key="2">
    <source>
        <dbReference type="Proteomes" id="UP001178507"/>
    </source>
</evidence>
<dbReference type="EMBL" id="CAUJNA010003597">
    <property type="protein sequence ID" value="CAJ1405707.1"/>
    <property type="molecule type" value="Genomic_DNA"/>
</dbReference>
<name>A0AA36JGC1_9DINO</name>
<gene>
    <name evidence="1" type="ORF">EVOR1521_LOCUS27853</name>
</gene>
<proteinExistence type="predicted"/>
<organism evidence="1 2">
    <name type="scientific">Effrenium voratum</name>
    <dbReference type="NCBI Taxonomy" id="2562239"/>
    <lineage>
        <taxon>Eukaryota</taxon>
        <taxon>Sar</taxon>
        <taxon>Alveolata</taxon>
        <taxon>Dinophyceae</taxon>
        <taxon>Suessiales</taxon>
        <taxon>Symbiodiniaceae</taxon>
        <taxon>Effrenium</taxon>
    </lineage>
</organism>
<comment type="caution">
    <text evidence="1">The sequence shown here is derived from an EMBL/GenBank/DDBJ whole genome shotgun (WGS) entry which is preliminary data.</text>
</comment>
<sequence>MCDGCFAFLGAFLPRERLVYIDRPVYVEVEKLVDRIVHVEKPVDRIVYVEKPAQMSEQKIPAWTKKATQYEPWKFAFLSDAFANLACKGKPNESFNLNFHLDGFYAFDEIEAMASDWTLDLREVLLLGYMDHDNQCDFRHRRVLDENSCRGIRLMVKLGVPLHEGLRHLLREAQLFRTGSDRDLQQDYRNAMLKLTAFCDAIKAAGRAAELAEILNSDCQQELLEAISGQDNLDPELLGETQAFFILAILREARACGLQIRSFDVCRPDGSVCRNSLLCSIYYTVREHISEPDYWSRDIQKRADVYRQMFEVLQAWRMADSMELALIVKRLYQSGLPRSACLTVLHFLVGCERDGRPARPPMCGSFRPNWKWKYCEESQSSAEDF</sequence>
<dbReference type="AlphaFoldDB" id="A0AA36JGC1"/>
<reference evidence="1" key="1">
    <citation type="submission" date="2023-08" db="EMBL/GenBank/DDBJ databases">
        <authorList>
            <person name="Chen Y."/>
            <person name="Shah S."/>
            <person name="Dougan E. K."/>
            <person name="Thang M."/>
            <person name="Chan C."/>
        </authorList>
    </citation>
    <scope>NUCLEOTIDE SEQUENCE</scope>
</reference>